<gene>
    <name evidence="1" type="ORF">LCL61_21860</name>
</gene>
<dbReference type="EMBL" id="CP150484">
    <property type="protein sequence ID" value="WYW18193.1"/>
    <property type="molecule type" value="Genomic_DNA"/>
</dbReference>
<proteinExistence type="predicted"/>
<evidence type="ECO:0000313" key="2">
    <source>
        <dbReference type="Proteomes" id="UP001456344"/>
    </source>
</evidence>
<dbReference type="Proteomes" id="UP001456344">
    <property type="component" value="Chromosome"/>
</dbReference>
<name>A0ACD5BFL1_9PSEU</name>
<accession>A0ACD5BFL1</accession>
<reference evidence="1" key="1">
    <citation type="submission" date="2023-10" db="EMBL/GenBank/DDBJ databases">
        <title>Whole genome sequencing of actinobacterial strain Amycolatopsis sp. (BCA-696) identifies the underlying plant growth-promoting genes.</title>
        <authorList>
            <person name="Gandham P."/>
            <person name="Vadla N."/>
            <person name="Saji A."/>
            <person name="Srinivas V."/>
            <person name="Ruperao P."/>
            <person name="Selvanayagam S."/>
            <person name="Saxena R.K."/>
            <person name="Rathore A."/>
            <person name="Gopalakrishnan S."/>
            <person name="Thakur V."/>
        </authorList>
    </citation>
    <scope>NUCLEOTIDE SEQUENCE</scope>
    <source>
        <strain evidence="1">BCA-696</strain>
    </source>
</reference>
<protein>
    <submittedName>
        <fullName evidence="1">Universal stress protein</fullName>
    </submittedName>
</protein>
<keyword evidence="2" id="KW-1185">Reference proteome</keyword>
<sequence>MSESRNSPVLVGVDGSPAGEAAARWAAREAAYRAVPLELLHVFTPSVGDGPTREAGMNCLIRAEAIARQTVPGQPSARVLQPGDAVEKLIERSGSVAVIAVGAWGFGRGANPFLGGVARAVVARSKAPVVVVRGQPPDTGPVVVGVDDSPDGAAALRFAYAAAAVRGCPLIAVRVWYDLEEEAAGARMLAESVEYLRRARSGVLVQPRLVRERHRADGILSASAGPRLIVVGSRRRRMRGRSILGITTHAILDRARCPVAVVPALSRPR</sequence>
<evidence type="ECO:0000313" key="1">
    <source>
        <dbReference type="EMBL" id="WYW18193.1"/>
    </source>
</evidence>
<organism evidence="1 2">
    <name type="scientific">Amycolatopsis coloradensis</name>
    <dbReference type="NCBI Taxonomy" id="76021"/>
    <lineage>
        <taxon>Bacteria</taxon>
        <taxon>Bacillati</taxon>
        <taxon>Actinomycetota</taxon>
        <taxon>Actinomycetes</taxon>
        <taxon>Pseudonocardiales</taxon>
        <taxon>Pseudonocardiaceae</taxon>
        <taxon>Amycolatopsis</taxon>
    </lineage>
</organism>